<evidence type="ECO:0000313" key="2">
    <source>
        <dbReference type="EMBL" id="MYC97047.1"/>
    </source>
</evidence>
<dbReference type="AlphaFoldDB" id="A0A6B1DDC8"/>
<name>A0A6B1DDC8_9CHLR</name>
<accession>A0A6B1DDC8</accession>
<comment type="caution">
    <text evidence="2">The sequence shown here is derived from an EMBL/GenBank/DDBJ whole genome shotgun (WGS) entry which is preliminary data.</text>
</comment>
<feature type="signal peptide" evidence="1">
    <location>
        <begin position="1"/>
        <end position="22"/>
    </location>
</feature>
<dbReference type="EMBL" id="VXMH01000103">
    <property type="protein sequence ID" value="MYC97047.1"/>
    <property type="molecule type" value="Genomic_DNA"/>
</dbReference>
<reference evidence="2" key="1">
    <citation type="submission" date="2019-09" db="EMBL/GenBank/DDBJ databases">
        <title>Characterisation of the sponge microbiome using genome-centric metagenomics.</title>
        <authorList>
            <person name="Engelberts J.P."/>
            <person name="Robbins S.J."/>
            <person name="De Goeij J.M."/>
            <person name="Aranda M."/>
            <person name="Bell S.C."/>
            <person name="Webster N.S."/>
        </authorList>
    </citation>
    <scope>NUCLEOTIDE SEQUENCE</scope>
    <source>
        <strain evidence="2">SB0661_bin_32</strain>
    </source>
</reference>
<feature type="chain" id="PRO_5025627664" evidence="1">
    <location>
        <begin position="23"/>
        <end position="94"/>
    </location>
</feature>
<dbReference type="PROSITE" id="PS51257">
    <property type="entry name" value="PROKAR_LIPOPROTEIN"/>
    <property type="match status" value="1"/>
</dbReference>
<organism evidence="2">
    <name type="scientific">Caldilineaceae bacterium SB0661_bin_32</name>
    <dbReference type="NCBI Taxonomy" id="2605255"/>
    <lineage>
        <taxon>Bacteria</taxon>
        <taxon>Bacillati</taxon>
        <taxon>Chloroflexota</taxon>
        <taxon>Caldilineae</taxon>
        <taxon>Caldilineales</taxon>
        <taxon>Caldilineaceae</taxon>
    </lineage>
</organism>
<protein>
    <submittedName>
        <fullName evidence="2">Uncharacterized protein</fullName>
    </submittedName>
</protein>
<sequence length="94" mass="10431">MRSKPVALFMVLIMAFMLSACAVTGIEIGGSLPEEVVDRIEDDDAPVLYDRQRPLVTLHFADGEALTIVELCHASDVIVDTEYERCDIKAISQY</sequence>
<keyword evidence="1" id="KW-0732">Signal</keyword>
<proteinExistence type="predicted"/>
<evidence type="ECO:0000256" key="1">
    <source>
        <dbReference type="SAM" id="SignalP"/>
    </source>
</evidence>
<gene>
    <name evidence="2" type="ORF">F4X14_18980</name>
</gene>